<dbReference type="Gramene" id="TVU01872">
    <property type="protein sequence ID" value="TVU01872"/>
    <property type="gene ID" value="EJB05_52660"/>
</dbReference>
<feature type="non-terminal residue" evidence="3">
    <location>
        <position position="1"/>
    </location>
</feature>
<evidence type="ECO:0000313" key="3">
    <source>
        <dbReference type="EMBL" id="TVU01872.1"/>
    </source>
</evidence>
<feature type="compositionally biased region" description="Polar residues" evidence="1">
    <location>
        <begin position="209"/>
        <end position="219"/>
    </location>
</feature>
<accession>A0A5J9SS60</accession>
<name>A0A5J9SS60_9POAL</name>
<dbReference type="OrthoDB" id="685527at2759"/>
<dbReference type="InterPro" id="IPR025315">
    <property type="entry name" value="DUF4220"/>
</dbReference>
<sequence>MEGPSPLEAVPCLTVPKQMSWSWVPKGMDRNTACRIAVCVGPYVDESCQEYNVTRNFRLVIDRDTANLKDLLSDLAVQVKHGNEHSMILTFWDKNMSSFVELKSDTCLLCALDMYWDVRKLPLSVTVTETETEISPACDQQCSGLATDHGEPPLLLEHNNVGDGSNTVDASKEGDAIKAIDGQASAWTDDQIEYVGLNDEMPYRHLLSDSESGTDSDYSLSDEDPDDVEHVDDGPECVPNTWVQPSRSHLTGMGSIHCTHVRRKGEPQTVNHFIGSSTHTVGRVRGRNGDDGADGGILKEGERERKREGRRALVSRKVSAGVEKGSSVVKRNRISTLERINMNFLWYCLRVGPDGHGSRRREQADELSHVAWDVPCVGKETFREEWQLRILVLGSLPSCTYLGSDALAIYALATLFNRQKKQDGTADGSQALEVMWAPILLIHLAGQDAITAYNIEDNELWRRHIVTAISQVTVAICSLRLKIVITGHRV</sequence>
<feature type="region of interest" description="Disordered" evidence="1">
    <location>
        <begin position="206"/>
        <end position="232"/>
    </location>
</feature>
<gene>
    <name evidence="3" type="ORF">EJB05_52660</name>
</gene>
<evidence type="ECO:0000256" key="1">
    <source>
        <dbReference type="SAM" id="MobiDB-lite"/>
    </source>
</evidence>
<dbReference type="Pfam" id="PF13968">
    <property type="entry name" value="DUF4220"/>
    <property type="match status" value="1"/>
</dbReference>
<dbReference type="EMBL" id="RWGY01000374">
    <property type="protein sequence ID" value="TVU01872.1"/>
    <property type="molecule type" value="Genomic_DNA"/>
</dbReference>
<dbReference type="AlphaFoldDB" id="A0A5J9SS60"/>
<keyword evidence="4" id="KW-1185">Reference proteome</keyword>
<comment type="caution">
    <text evidence="3">The sequence shown here is derived from an EMBL/GenBank/DDBJ whole genome shotgun (WGS) entry which is preliminary data.</text>
</comment>
<feature type="compositionally biased region" description="Acidic residues" evidence="1">
    <location>
        <begin position="220"/>
        <end position="230"/>
    </location>
</feature>
<feature type="region of interest" description="Disordered" evidence="1">
    <location>
        <begin position="280"/>
        <end position="308"/>
    </location>
</feature>
<feature type="domain" description="DUF4220" evidence="2">
    <location>
        <begin position="400"/>
        <end position="477"/>
    </location>
</feature>
<protein>
    <recommendedName>
        <fullName evidence="2">DUF4220 domain-containing protein</fullName>
    </recommendedName>
</protein>
<dbReference type="Proteomes" id="UP000324897">
    <property type="component" value="Unassembled WGS sequence"/>
</dbReference>
<organism evidence="3 4">
    <name type="scientific">Eragrostis curvula</name>
    <name type="common">weeping love grass</name>
    <dbReference type="NCBI Taxonomy" id="38414"/>
    <lineage>
        <taxon>Eukaryota</taxon>
        <taxon>Viridiplantae</taxon>
        <taxon>Streptophyta</taxon>
        <taxon>Embryophyta</taxon>
        <taxon>Tracheophyta</taxon>
        <taxon>Spermatophyta</taxon>
        <taxon>Magnoliopsida</taxon>
        <taxon>Liliopsida</taxon>
        <taxon>Poales</taxon>
        <taxon>Poaceae</taxon>
        <taxon>PACMAD clade</taxon>
        <taxon>Chloridoideae</taxon>
        <taxon>Eragrostideae</taxon>
        <taxon>Eragrostidinae</taxon>
        <taxon>Eragrostis</taxon>
    </lineage>
</organism>
<evidence type="ECO:0000313" key="4">
    <source>
        <dbReference type="Proteomes" id="UP000324897"/>
    </source>
</evidence>
<evidence type="ECO:0000259" key="2">
    <source>
        <dbReference type="Pfam" id="PF13968"/>
    </source>
</evidence>
<reference evidence="3 4" key="1">
    <citation type="journal article" date="2019" name="Sci. Rep.">
        <title>A high-quality genome of Eragrostis curvula grass provides insights into Poaceae evolution and supports new strategies to enhance forage quality.</title>
        <authorList>
            <person name="Carballo J."/>
            <person name="Santos B.A.C.M."/>
            <person name="Zappacosta D."/>
            <person name="Garbus I."/>
            <person name="Selva J.P."/>
            <person name="Gallo C.A."/>
            <person name="Diaz A."/>
            <person name="Albertini E."/>
            <person name="Caccamo M."/>
            <person name="Echenique V."/>
        </authorList>
    </citation>
    <scope>NUCLEOTIDE SEQUENCE [LARGE SCALE GENOMIC DNA]</scope>
    <source>
        <strain evidence="4">cv. Victoria</strain>
        <tissue evidence="3">Leaf</tissue>
    </source>
</reference>
<proteinExistence type="predicted"/>
<dbReference type="PANTHER" id="PTHR31325">
    <property type="entry name" value="OS01G0798800 PROTEIN-RELATED"/>
    <property type="match status" value="1"/>
</dbReference>
<feature type="compositionally biased region" description="Basic and acidic residues" evidence="1">
    <location>
        <begin position="297"/>
        <end position="308"/>
    </location>
</feature>